<feature type="region of interest" description="Disordered" evidence="1">
    <location>
        <begin position="190"/>
        <end position="283"/>
    </location>
</feature>
<sequence length="283" mass="31690">MLLTALLFTSGEDGGVQNQKEEIDAPQDAKNPMQQQEDQLEQGQKMQTIPCSSRMLSLNKYIALGDVLRITGLPIDNNSVIVDESAITVDLLCIDKLGKKDALINHQVALKRSFTSIICVEKTTLYDLGALIKGRPKNSYPFRDWEEGIKSSSSLKAYKKNMTEKKLVRKKEHVEDWIKRWDYLYDAEDIPGTSPTQVQEDVGVDEQQDDEGTLPTLEQEDDISGTPTQEQDDVEYGGLQQDNAYDAYILGTLPTQEEDVRDDEQQDHASAPSQEHDHAGAST</sequence>
<protein>
    <submittedName>
        <fullName evidence="2">Uncharacterized protein</fullName>
    </submittedName>
</protein>
<organism evidence="2 3">
    <name type="scientific">Hibiscus sabdariffa</name>
    <name type="common">roselle</name>
    <dbReference type="NCBI Taxonomy" id="183260"/>
    <lineage>
        <taxon>Eukaryota</taxon>
        <taxon>Viridiplantae</taxon>
        <taxon>Streptophyta</taxon>
        <taxon>Embryophyta</taxon>
        <taxon>Tracheophyta</taxon>
        <taxon>Spermatophyta</taxon>
        <taxon>Magnoliopsida</taxon>
        <taxon>eudicotyledons</taxon>
        <taxon>Gunneridae</taxon>
        <taxon>Pentapetalae</taxon>
        <taxon>rosids</taxon>
        <taxon>malvids</taxon>
        <taxon>Malvales</taxon>
        <taxon>Malvaceae</taxon>
        <taxon>Malvoideae</taxon>
        <taxon>Hibiscus</taxon>
    </lineage>
</organism>
<comment type="caution">
    <text evidence="2">The sequence shown here is derived from an EMBL/GenBank/DDBJ whole genome shotgun (WGS) entry which is preliminary data.</text>
</comment>
<name>A0ABR2R0U9_9ROSI</name>
<proteinExistence type="predicted"/>
<evidence type="ECO:0000313" key="2">
    <source>
        <dbReference type="EMBL" id="KAK9006322.1"/>
    </source>
</evidence>
<feature type="compositionally biased region" description="Basic and acidic residues" evidence="1">
    <location>
        <begin position="274"/>
        <end position="283"/>
    </location>
</feature>
<keyword evidence="3" id="KW-1185">Reference proteome</keyword>
<dbReference type="EMBL" id="JBBPBN010000029">
    <property type="protein sequence ID" value="KAK9006322.1"/>
    <property type="molecule type" value="Genomic_DNA"/>
</dbReference>
<gene>
    <name evidence="2" type="ORF">V6N11_035364</name>
</gene>
<evidence type="ECO:0000256" key="1">
    <source>
        <dbReference type="SAM" id="MobiDB-lite"/>
    </source>
</evidence>
<feature type="compositionally biased region" description="Acidic residues" evidence="1">
    <location>
        <begin position="202"/>
        <end position="223"/>
    </location>
</feature>
<feature type="compositionally biased region" description="Acidic residues" evidence="1">
    <location>
        <begin position="256"/>
        <end position="265"/>
    </location>
</feature>
<evidence type="ECO:0000313" key="3">
    <source>
        <dbReference type="Proteomes" id="UP001396334"/>
    </source>
</evidence>
<dbReference type="Proteomes" id="UP001396334">
    <property type="component" value="Unassembled WGS sequence"/>
</dbReference>
<reference evidence="2 3" key="1">
    <citation type="journal article" date="2024" name="G3 (Bethesda)">
        <title>Genome assembly of Hibiscus sabdariffa L. provides insights into metabolisms of medicinal natural products.</title>
        <authorList>
            <person name="Kim T."/>
        </authorList>
    </citation>
    <scope>NUCLEOTIDE SEQUENCE [LARGE SCALE GENOMIC DNA]</scope>
    <source>
        <strain evidence="2">TK-2024</strain>
        <tissue evidence="2">Old leaves</tissue>
    </source>
</reference>
<feature type="compositionally biased region" description="Low complexity" evidence="1">
    <location>
        <begin position="33"/>
        <end position="46"/>
    </location>
</feature>
<feature type="region of interest" description="Disordered" evidence="1">
    <location>
        <begin position="13"/>
        <end position="46"/>
    </location>
</feature>
<accession>A0ABR2R0U9</accession>